<comment type="catalytic activity">
    <reaction evidence="1">
        <text>alpha-D-glucose 6-phosphate = beta-D-glucose 6-phosphate</text>
        <dbReference type="Rhea" id="RHEA:16249"/>
        <dbReference type="ChEBI" id="CHEBI:58225"/>
        <dbReference type="ChEBI" id="CHEBI:58247"/>
        <dbReference type="EC" id="5.1.3.15"/>
    </reaction>
</comment>
<name>A0AAW1SUN3_9CHLO</name>
<protein>
    <recommendedName>
        <fullName evidence="3 5">glucose-6-phosphate 1-epimerase</fullName>
        <ecNumber evidence="3 5">5.1.3.15</ecNumber>
    </recommendedName>
</protein>
<dbReference type="PANTHER" id="PTHR11122">
    <property type="entry name" value="APOSPORY-ASSOCIATED PROTEIN C-RELATED"/>
    <property type="match status" value="1"/>
</dbReference>
<dbReference type="InterPro" id="IPR014718">
    <property type="entry name" value="GH-type_carb-bd"/>
</dbReference>
<dbReference type="GO" id="GO:0005737">
    <property type="term" value="C:cytoplasm"/>
    <property type="evidence" value="ECO:0007669"/>
    <property type="project" value="TreeGrafter"/>
</dbReference>
<proteinExistence type="inferred from homology"/>
<keyword evidence="4 5" id="KW-0413">Isomerase</keyword>
<dbReference type="CDD" id="cd09020">
    <property type="entry name" value="D-hex-6-P-epi_like"/>
    <property type="match status" value="1"/>
</dbReference>
<keyword evidence="9" id="KW-1185">Reference proteome</keyword>
<gene>
    <name evidence="8" type="ORF">WJX84_012081</name>
</gene>
<feature type="active site" evidence="6">
    <location>
        <position position="149"/>
    </location>
</feature>
<feature type="active site" evidence="6">
    <location>
        <position position="254"/>
    </location>
</feature>
<dbReference type="Gene3D" id="2.70.98.10">
    <property type="match status" value="1"/>
</dbReference>
<evidence type="ECO:0000313" key="8">
    <source>
        <dbReference type="EMBL" id="KAK9856826.1"/>
    </source>
</evidence>
<evidence type="ECO:0000256" key="3">
    <source>
        <dbReference type="ARBA" id="ARBA00012083"/>
    </source>
</evidence>
<dbReference type="EC" id="5.1.3.15" evidence="3 5"/>
<feature type="binding site" evidence="7">
    <location>
        <position position="83"/>
    </location>
    <ligand>
        <name>substrate</name>
    </ligand>
</feature>
<evidence type="ECO:0000256" key="4">
    <source>
        <dbReference type="ARBA" id="ARBA00023235"/>
    </source>
</evidence>
<evidence type="ECO:0000313" key="9">
    <source>
        <dbReference type="Proteomes" id="UP001485043"/>
    </source>
</evidence>
<dbReference type="PIRSF" id="PIRSF016020">
    <property type="entry name" value="PHexose_mutarotase"/>
    <property type="match status" value="1"/>
</dbReference>
<feature type="binding site" evidence="7">
    <location>
        <position position="60"/>
    </location>
    <ligand>
        <name>substrate</name>
    </ligand>
</feature>
<dbReference type="Pfam" id="PF01263">
    <property type="entry name" value="Aldose_epim"/>
    <property type="match status" value="1"/>
</dbReference>
<sequence length="281" mass="30579">MVKLVEGPDNQQKVLLQSSEGGSVEVFLHGAHVTSWKSNKGEELLFMSNKAIYAPPKAIRGGIPICFPQFGVLGPLGQHGFARNSVFDVSQGSSDSVTLSFRPSTEQQKQFPHQFHLLITVKVGSDSLTQTLEVKNEGRESMPFTTAFHTYFLVSDVDRAHVDLGSEGLTYQDNTKGRAESTLSGSHVQFQQEFDAIFVGAPDTIKVVDEKNGRKISVKKQGLPDAVLWNPWGDKANGMADMGHDQYKNFLCVEPAVAASGPINLPSGQSWSGTQILSLDS</sequence>
<dbReference type="InterPro" id="IPR011013">
    <property type="entry name" value="Gal_mutarotase_sf_dom"/>
</dbReference>
<dbReference type="AlphaFoldDB" id="A0AAW1SUN3"/>
<dbReference type="GO" id="GO:0047938">
    <property type="term" value="F:glucose-6-phosphate 1-epimerase activity"/>
    <property type="evidence" value="ECO:0007669"/>
    <property type="project" value="UniProtKB-UniRule"/>
</dbReference>
<dbReference type="InterPro" id="IPR008183">
    <property type="entry name" value="Aldose_1/G6P_1-epimerase"/>
</dbReference>
<dbReference type="GO" id="GO:0030246">
    <property type="term" value="F:carbohydrate binding"/>
    <property type="evidence" value="ECO:0007669"/>
    <property type="project" value="UniProtKB-UniRule"/>
</dbReference>
<accession>A0AAW1SUN3</accession>
<organism evidence="8 9">
    <name type="scientific">Apatococcus fuscideae</name>
    <dbReference type="NCBI Taxonomy" id="2026836"/>
    <lineage>
        <taxon>Eukaryota</taxon>
        <taxon>Viridiplantae</taxon>
        <taxon>Chlorophyta</taxon>
        <taxon>core chlorophytes</taxon>
        <taxon>Trebouxiophyceae</taxon>
        <taxon>Chlorellales</taxon>
        <taxon>Chlorellaceae</taxon>
        <taxon>Apatococcus</taxon>
    </lineage>
</organism>
<evidence type="ECO:0000256" key="1">
    <source>
        <dbReference type="ARBA" id="ARBA00001096"/>
    </source>
</evidence>
<dbReference type="InterPro" id="IPR025532">
    <property type="entry name" value="G6P_1-epimerase"/>
</dbReference>
<dbReference type="PANTHER" id="PTHR11122:SF13">
    <property type="entry name" value="GLUCOSE-6-PHOSPHATE 1-EPIMERASE"/>
    <property type="match status" value="1"/>
</dbReference>
<reference evidence="8 9" key="1">
    <citation type="journal article" date="2024" name="Nat. Commun.">
        <title>Phylogenomics reveals the evolutionary origins of lichenization in chlorophyte algae.</title>
        <authorList>
            <person name="Puginier C."/>
            <person name="Libourel C."/>
            <person name="Otte J."/>
            <person name="Skaloud P."/>
            <person name="Haon M."/>
            <person name="Grisel S."/>
            <person name="Petersen M."/>
            <person name="Berrin J.G."/>
            <person name="Delaux P.M."/>
            <person name="Dal Grande F."/>
            <person name="Keller J."/>
        </authorList>
    </citation>
    <scope>NUCLEOTIDE SEQUENCE [LARGE SCALE GENOMIC DNA]</scope>
    <source>
        <strain evidence="8 9">SAG 2523</strain>
    </source>
</reference>
<dbReference type="GO" id="GO:0005975">
    <property type="term" value="P:carbohydrate metabolic process"/>
    <property type="evidence" value="ECO:0007669"/>
    <property type="project" value="InterPro"/>
</dbReference>
<feature type="binding site" evidence="7">
    <location>
        <position position="78"/>
    </location>
    <ligand>
        <name>substrate</name>
    </ligand>
</feature>
<evidence type="ECO:0000256" key="6">
    <source>
        <dbReference type="PIRSR" id="PIRSR016020-1"/>
    </source>
</evidence>
<dbReference type="EMBL" id="JALJOV010000997">
    <property type="protein sequence ID" value="KAK9856826.1"/>
    <property type="molecule type" value="Genomic_DNA"/>
</dbReference>
<evidence type="ECO:0000256" key="2">
    <source>
        <dbReference type="ARBA" id="ARBA00005866"/>
    </source>
</evidence>
<evidence type="ECO:0000256" key="7">
    <source>
        <dbReference type="PIRSR" id="PIRSR016020-2"/>
    </source>
</evidence>
<dbReference type="Proteomes" id="UP001485043">
    <property type="component" value="Unassembled WGS sequence"/>
</dbReference>
<dbReference type="SUPFAM" id="SSF74650">
    <property type="entry name" value="Galactose mutarotase-like"/>
    <property type="match status" value="1"/>
</dbReference>
<comment type="caution">
    <text evidence="8">The sequence shown here is derived from an EMBL/GenBank/DDBJ whole genome shotgun (WGS) entry which is preliminary data.</text>
</comment>
<comment type="similarity">
    <text evidence="2 5">Belongs to the glucose-6-phosphate 1-epimerase family.</text>
</comment>
<evidence type="ECO:0000256" key="5">
    <source>
        <dbReference type="PIRNR" id="PIRNR016020"/>
    </source>
</evidence>